<evidence type="ECO:0000313" key="4">
    <source>
        <dbReference type="Proteomes" id="UP001215598"/>
    </source>
</evidence>
<proteinExistence type="predicted"/>
<keyword evidence="1" id="KW-0233">DNA recombination</keyword>
<feature type="domain" description="Tyr recombinase" evidence="2">
    <location>
        <begin position="209"/>
        <end position="416"/>
    </location>
</feature>
<dbReference type="InterPro" id="IPR002104">
    <property type="entry name" value="Integrase_catalytic"/>
</dbReference>
<dbReference type="Gene3D" id="1.10.443.10">
    <property type="entry name" value="Intergrase catalytic core"/>
    <property type="match status" value="1"/>
</dbReference>
<protein>
    <recommendedName>
        <fullName evidence="2">Tyr recombinase domain-containing protein</fullName>
    </recommendedName>
</protein>
<dbReference type="GO" id="GO:0006310">
    <property type="term" value="P:DNA recombination"/>
    <property type="evidence" value="ECO:0007669"/>
    <property type="project" value="UniProtKB-KW"/>
</dbReference>
<dbReference type="InterPro" id="IPR011010">
    <property type="entry name" value="DNA_brk_join_enz"/>
</dbReference>
<dbReference type="SUPFAM" id="SSF56349">
    <property type="entry name" value="DNA breaking-rejoining enzymes"/>
    <property type="match status" value="1"/>
</dbReference>
<comment type="caution">
    <text evidence="3">The sequence shown here is derived from an EMBL/GenBank/DDBJ whole genome shotgun (WGS) entry which is preliminary data.</text>
</comment>
<feature type="non-terminal residue" evidence="3">
    <location>
        <position position="416"/>
    </location>
</feature>
<organism evidence="3 4">
    <name type="scientific">Mycena metata</name>
    <dbReference type="NCBI Taxonomy" id="1033252"/>
    <lineage>
        <taxon>Eukaryota</taxon>
        <taxon>Fungi</taxon>
        <taxon>Dikarya</taxon>
        <taxon>Basidiomycota</taxon>
        <taxon>Agaricomycotina</taxon>
        <taxon>Agaricomycetes</taxon>
        <taxon>Agaricomycetidae</taxon>
        <taxon>Agaricales</taxon>
        <taxon>Marasmiineae</taxon>
        <taxon>Mycenaceae</taxon>
        <taxon>Mycena</taxon>
    </lineage>
</organism>
<name>A0AAD7HQ37_9AGAR</name>
<sequence>MQEGSSEGPGTGGNVDESKVKFVFLAVIHFNAPQITEEACKLHLEDSDSIEEHIHIIIAGSVEDFPEDDTSDNAAKFAAQIARASITDKTRSNHVRIIKAYIRYHLRRNPNWNAKEVTAQTPQDINMFITQKCGPVADGFEGRKYATAVSTRAALTLWYRTIRPNESIVEWRMDEDTKAWRGLPTRSPEVSRFMIGLEKTKAKAGEVSQSARALSLQDMHRLHDLCLNPNGSIAQQRSGIIRYTAYLLAWLMMLRIEEVVRLEFSSIDMIPGEREYVEVSLITRKSAQTGVTHSWRLYANDLDPKICPVRALIRLAMTYGDGVRLSGPLFLRVNAAGAINQAQPISNNILSRSLTSDLQTLGYKSWPLYGTHSFRRGGCQHRLRNAGWTIDMIAAWGGWSQVEAITMFRYFYSPND</sequence>
<dbReference type="PANTHER" id="PTHR34605">
    <property type="entry name" value="PHAGE_INTEGRASE DOMAIN-CONTAINING PROTEIN"/>
    <property type="match status" value="1"/>
</dbReference>
<reference evidence="3" key="1">
    <citation type="submission" date="2023-03" db="EMBL/GenBank/DDBJ databases">
        <title>Massive genome expansion in bonnet fungi (Mycena s.s.) driven by repeated elements and novel gene families across ecological guilds.</title>
        <authorList>
            <consortium name="Lawrence Berkeley National Laboratory"/>
            <person name="Harder C.B."/>
            <person name="Miyauchi S."/>
            <person name="Viragh M."/>
            <person name="Kuo A."/>
            <person name="Thoen E."/>
            <person name="Andreopoulos B."/>
            <person name="Lu D."/>
            <person name="Skrede I."/>
            <person name="Drula E."/>
            <person name="Henrissat B."/>
            <person name="Morin E."/>
            <person name="Kohler A."/>
            <person name="Barry K."/>
            <person name="LaButti K."/>
            <person name="Morin E."/>
            <person name="Salamov A."/>
            <person name="Lipzen A."/>
            <person name="Mereny Z."/>
            <person name="Hegedus B."/>
            <person name="Baldrian P."/>
            <person name="Stursova M."/>
            <person name="Weitz H."/>
            <person name="Taylor A."/>
            <person name="Grigoriev I.V."/>
            <person name="Nagy L.G."/>
            <person name="Martin F."/>
            <person name="Kauserud H."/>
        </authorList>
    </citation>
    <scope>NUCLEOTIDE SEQUENCE</scope>
    <source>
        <strain evidence="3">CBHHK182m</strain>
    </source>
</reference>
<dbReference type="GO" id="GO:0003677">
    <property type="term" value="F:DNA binding"/>
    <property type="evidence" value="ECO:0007669"/>
    <property type="project" value="InterPro"/>
</dbReference>
<dbReference type="InterPro" id="IPR052925">
    <property type="entry name" value="Phage_Integrase-like_Recomb"/>
</dbReference>
<gene>
    <name evidence="3" type="ORF">B0H16DRAFT_1430299</name>
</gene>
<dbReference type="GO" id="GO:0015074">
    <property type="term" value="P:DNA integration"/>
    <property type="evidence" value="ECO:0007669"/>
    <property type="project" value="InterPro"/>
</dbReference>
<dbReference type="InterPro" id="IPR013762">
    <property type="entry name" value="Integrase-like_cat_sf"/>
</dbReference>
<dbReference type="PROSITE" id="PS51898">
    <property type="entry name" value="TYR_RECOMBINASE"/>
    <property type="match status" value="1"/>
</dbReference>
<evidence type="ECO:0000313" key="3">
    <source>
        <dbReference type="EMBL" id="KAJ7724910.1"/>
    </source>
</evidence>
<accession>A0AAD7HQ37</accession>
<keyword evidence="4" id="KW-1185">Reference proteome</keyword>
<evidence type="ECO:0000259" key="2">
    <source>
        <dbReference type="PROSITE" id="PS51898"/>
    </source>
</evidence>
<dbReference type="EMBL" id="JARKIB010000198">
    <property type="protein sequence ID" value="KAJ7724910.1"/>
    <property type="molecule type" value="Genomic_DNA"/>
</dbReference>
<dbReference type="Proteomes" id="UP001215598">
    <property type="component" value="Unassembled WGS sequence"/>
</dbReference>
<evidence type="ECO:0000256" key="1">
    <source>
        <dbReference type="ARBA" id="ARBA00023172"/>
    </source>
</evidence>
<dbReference type="PANTHER" id="PTHR34605:SF4">
    <property type="entry name" value="DNA ADENINE METHYLTRANSFERASE"/>
    <property type="match status" value="1"/>
</dbReference>
<dbReference type="AlphaFoldDB" id="A0AAD7HQ37"/>